<dbReference type="Pfam" id="PF14214">
    <property type="entry name" value="Helitron_like_N"/>
    <property type="match status" value="1"/>
</dbReference>
<dbReference type="EnsemblPlants" id="AET2Gv20531100.2">
    <property type="protein sequence ID" value="AET2Gv20531100.2"/>
    <property type="gene ID" value="AET2Gv20531100"/>
</dbReference>
<dbReference type="PANTHER" id="PTHR45786">
    <property type="entry name" value="DNA BINDING PROTEIN-LIKE"/>
    <property type="match status" value="1"/>
</dbReference>
<reference evidence="2" key="3">
    <citation type="journal article" date="2017" name="Nature">
        <title>Genome sequence of the progenitor of the wheat D genome Aegilops tauschii.</title>
        <authorList>
            <person name="Luo M.C."/>
            <person name="Gu Y.Q."/>
            <person name="Puiu D."/>
            <person name="Wang H."/>
            <person name="Twardziok S.O."/>
            <person name="Deal K.R."/>
            <person name="Huo N."/>
            <person name="Zhu T."/>
            <person name="Wang L."/>
            <person name="Wang Y."/>
            <person name="McGuire P.E."/>
            <person name="Liu S."/>
            <person name="Long H."/>
            <person name="Ramasamy R.K."/>
            <person name="Rodriguez J.C."/>
            <person name="Van S.L."/>
            <person name="Yuan L."/>
            <person name="Wang Z."/>
            <person name="Xia Z."/>
            <person name="Xiao L."/>
            <person name="Anderson O.D."/>
            <person name="Ouyang S."/>
            <person name="Liang Y."/>
            <person name="Zimin A.V."/>
            <person name="Pertea G."/>
            <person name="Qi P."/>
            <person name="Bennetzen J.L."/>
            <person name="Dai X."/>
            <person name="Dawson M.W."/>
            <person name="Muller H.G."/>
            <person name="Kugler K."/>
            <person name="Rivarola-Duarte L."/>
            <person name="Spannagl M."/>
            <person name="Mayer K.F.X."/>
            <person name="Lu F.H."/>
            <person name="Bevan M.W."/>
            <person name="Leroy P."/>
            <person name="Li P."/>
            <person name="You F.M."/>
            <person name="Sun Q."/>
            <person name="Liu Z."/>
            <person name="Lyons E."/>
            <person name="Wicker T."/>
            <person name="Salzberg S.L."/>
            <person name="Devos K.M."/>
            <person name="Dvorak J."/>
        </authorList>
    </citation>
    <scope>NUCLEOTIDE SEQUENCE [LARGE SCALE GENOMIC DNA]</scope>
    <source>
        <strain evidence="2">cv. AL8/78</strain>
    </source>
</reference>
<proteinExistence type="predicted"/>
<reference evidence="2" key="4">
    <citation type="submission" date="2019-03" db="UniProtKB">
        <authorList>
            <consortium name="EnsemblPlants"/>
        </authorList>
    </citation>
    <scope>IDENTIFICATION</scope>
</reference>
<dbReference type="Proteomes" id="UP000015105">
    <property type="component" value="Chromosome 2D"/>
</dbReference>
<accession>A0A453BJF4</accession>
<dbReference type="PANTHER" id="PTHR45786:SF68">
    <property type="entry name" value="OS02G0701800 PROTEIN"/>
    <property type="match status" value="1"/>
</dbReference>
<evidence type="ECO:0000313" key="2">
    <source>
        <dbReference type="EnsemblPlants" id="AET2Gv20531100.2"/>
    </source>
</evidence>
<protein>
    <recommendedName>
        <fullName evidence="1">Helitron helicase-like domain-containing protein</fullName>
    </recommendedName>
</protein>
<organism evidence="2 3">
    <name type="scientific">Aegilops tauschii subsp. strangulata</name>
    <name type="common">Goatgrass</name>
    <dbReference type="NCBI Taxonomy" id="200361"/>
    <lineage>
        <taxon>Eukaryota</taxon>
        <taxon>Viridiplantae</taxon>
        <taxon>Streptophyta</taxon>
        <taxon>Embryophyta</taxon>
        <taxon>Tracheophyta</taxon>
        <taxon>Spermatophyta</taxon>
        <taxon>Magnoliopsida</taxon>
        <taxon>Liliopsida</taxon>
        <taxon>Poales</taxon>
        <taxon>Poaceae</taxon>
        <taxon>BOP clade</taxon>
        <taxon>Pooideae</taxon>
        <taxon>Triticodae</taxon>
        <taxon>Triticeae</taxon>
        <taxon>Triticinae</taxon>
        <taxon>Aegilops</taxon>
    </lineage>
</organism>
<evidence type="ECO:0000259" key="1">
    <source>
        <dbReference type="Pfam" id="PF14214"/>
    </source>
</evidence>
<dbReference type="InterPro" id="IPR025476">
    <property type="entry name" value="Helitron_helicase-like"/>
</dbReference>
<reference evidence="3" key="1">
    <citation type="journal article" date="2014" name="Science">
        <title>Ancient hybridizations among the ancestral genomes of bread wheat.</title>
        <authorList>
            <consortium name="International Wheat Genome Sequencing Consortium,"/>
            <person name="Marcussen T."/>
            <person name="Sandve S.R."/>
            <person name="Heier L."/>
            <person name="Spannagl M."/>
            <person name="Pfeifer M."/>
            <person name="Jakobsen K.S."/>
            <person name="Wulff B.B."/>
            <person name="Steuernagel B."/>
            <person name="Mayer K.F."/>
            <person name="Olsen O.A."/>
        </authorList>
    </citation>
    <scope>NUCLEOTIDE SEQUENCE [LARGE SCALE GENOMIC DNA]</scope>
    <source>
        <strain evidence="3">cv. AL8/78</strain>
    </source>
</reference>
<reference evidence="2" key="5">
    <citation type="journal article" date="2021" name="G3 (Bethesda)">
        <title>Aegilops tauschii genome assembly Aet v5.0 features greater sequence contiguity and improved annotation.</title>
        <authorList>
            <person name="Wang L."/>
            <person name="Zhu T."/>
            <person name="Rodriguez J.C."/>
            <person name="Deal K.R."/>
            <person name="Dubcovsky J."/>
            <person name="McGuire P.E."/>
            <person name="Lux T."/>
            <person name="Spannagl M."/>
            <person name="Mayer K.F.X."/>
            <person name="Baldrich P."/>
            <person name="Meyers B.C."/>
            <person name="Huo N."/>
            <person name="Gu Y.Q."/>
            <person name="Zhou H."/>
            <person name="Devos K.M."/>
            <person name="Bennetzen J.L."/>
            <person name="Unver T."/>
            <person name="Budak H."/>
            <person name="Gulick P.J."/>
            <person name="Galiba G."/>
            <person name="Kalapos B."/>
            <person name="Nelson D.R."/>
            <person name="Li P."/>
            <person name="You F.M."/>
            <person name="Luo M.C."/>
            <person name="Dvorak J."/>
        </authorList>
    </citation>
    <scope>NUCLEOTIDE SEQUENCE [LARGE SCALE GENOMIC DNA]</scope>
    <source>
        <strain evidence="2">cv. AL8/78</strain>
    </source>
</reference>
<sequence length="195" mass="22247">TTTYGTNFLCFNICTDSVSGLWVTMREYYCYKLYTRPSILYPILHGGWLFQQFAVDTYIKIESSRQDYIWHNQKKVRAELYQGLLDTIQAREQNGDAVGKWRVLCRISGSGKTLKVRTLGCARRSLLPLAHALTTISKLSTSNSQNKGHMVFTGSGHRCGVIPYSSVAWWIASWAEDEQVQGKNRLLRRGVLELD</sequence>
<keyword evidence="3" id="KW-1185">Reference proteome</keyword>
<reference evidence="3" key="2">
    <citation type="journal article" date="2017" name="Nat. Plants">
        <title>The Aegilops tauschii genome reveals multiple impacts of transposons.</title>
        <authorList>
            <person name="Zhao G."/>
            <person name="Zou C."/>
            <person name="Li K."/>
            <person name="Wang K."/>
            <person name="Li T."/>
            <person name="Gao L."/>
            <person name="Zhang X."/>
            <person name="Wang H."/>
            <person name="Yang Z."/>
            <person name="Liu X."/>
            <person name="Jiang W."/>
            <person name="Mao L."/>
            <person name="Kong X."/>
            <person name="Jiao Y."/>
            <person name="Jia J."/>
        </authorList>
    </citation>
    <scope>NUCLEOTIDE SEQUENCE [LARGE SCALE GENOMIC DNA]</scope>
    <source>
        <strain evidence="3">cv. AL8/78</strain>
    </source>
</reference>
<dbReference type="Gramene" id="AET2Gv20531100.2">
    <property type="protein sequence ID" value="AET2Gv20531100.2"/>
    <property type="gene ID" value="AET2Gv20531100"/>
</dbReference>
<dbReference type="AlphaFoldDB" id="A0A453BJF4"/>
<dbReference type="STRING" id="200361.A0A453BJF4"/>
<evidence type="ECO:0000313" key="3">
    <source>
        <dbReference type="Proteomes" id="UP000015105"/>
    </source>
</evidence>
<feature type="domain" description="Helitron helicase-like" evidence="1">
    <location>
        <begin position="28"/>
        <end position="99"/>
    </location>
</feature>
<name>A0A453BJF4_AEGTS</name>